<evidence type="ECO:0000259" key="1">
    <source>
        <dbReference type="Pfam" id="PF13460"/>
    </source>
</evidence>
<dbReference type="SUPFAM" id="SSF51735">
    <property type="entry name" value="NAD(P)-binding Rossmann-fold domains"/>
    <property type="match status" value="1"/>
</dbReference>
<dbReference type="InterPro" id="IPR036291">
    <property type="entry name" value="NAD(P)-bd_dom_sf"/>
</dbReference>
<dbReference type="AlphaFoldDB" id="A0A075IB21"/>
<dbReference type="PANTHER" id="PTHR12126">
    <property type="entry name" value="NADH-UBIQUINONE OXIDOREDUCTASE 39 KDA SUBUNIT-RELATED"/>
    <property type="match status" value="1"/>
</dbReference>
<organism evidence="2">
    <name type="scientific">uncultured marine thaumarchaeote SAT1000_15_B11</name>
    <dbReference type="NCBI Taxonomy" id="1456384"/>
    <lineage>
        <taxon>Archaea</taxon>
        <taxon>Nitrososphaerota</taxon>
        <taxon>environmental samples</taxon>
    </lineage>
</organism>
<proteinExistence type="predicted"/>
<dbReference type="EC" id="1.6.5.3" evidence="2"/>
<reference evidence="2" key="1">
    <citation type="journal article" date="2014" name="Genome Biol. Evol.">
        <title>Pangenome evidence for extensive interdomain horizontal transfer affecting lineage core and shell genes in uncultured planktonic thaumarchaeota and euryarchaeota.</title>
        <authorList>
            <person name="Deschamps P."/>
            <person name="Zivanovic Y."/>
            <person name="Moreira D."/>
            <person name="Rodriguez-Valera F."/>
            <person name="Lopez-Garcia P."/>
        </authorList>
    </citation>
    <scope>NUCLEOTIDE SEQUENCE</scope>
</reference>
<dbReference type="EMBL" id="KF901228">
    <property type="protein sequence ID" value="AIF23323.1"/>
    <property type="molecule type" value="Genomic_DNA"/>
</dbReference>
<keyword evidence="2" id="KW-0560">Oxidoreductase</keyword>
<accession>A0A075IB21</accession>
<dbReference type="Gene3D" id="3.40.50.720">
    <property type="entry name" value="NAD(P)-binding Rossmann-like Domain"/>
    <property type="match status" value="1"/>
</dbReference>
<dbReference type="PANTHER" id="PTHR12126:SF11">
    <property type="entry name" value="NADH DEHYDROGENASE [UBIQUINONE] 1 ALPHA SUBCOMPLEX SUBUNIT 9, MITOCHONDRIAL"/>
    <property type="match status" value="1"/>
</dbReference>
<name>A0A075IB21_9ARCH</name>
<feature type="domain" description="NAD(P)-binding" evidence="1">
    <location>
        <begin position="18"/>
        <end position="158"/>
    </location>
</feature>
<dbReference type="GO" id="GO:0016491">
    <property type="term" value="F:oxidoreductase activity"/>
    <property type="evidence" value="ECO:0007669"/>
    <property type="project" value="UniProtKB-KW"/>
</dbReference>
<evidence type="ECO:0000313" key="2">
    <source>
        <dbReference type="EMBL" id="AIF23323.1"/>
    </source>
</evidence>
<protein>
    <submittedName>
        <fullName evidence="2">NAD dependent epimerase/dehydratase family protein</fullName>
        <ecNumber evidence="2">1.6.5.3</ecNumber>
    </submittedName>
</protein>
<sequence>MYGFFMTKQEISTITITGANGFVAKNLRNFLSKNHIKVIAIARKTFQKHHTETMVYSKTLLEKGLQNKLRNCDALVHLIGIGKQSSKYNFEDNIDLTKNMIQTCKKSGIKKIVYISGLGVTKNSRSDYFISKYKAEQEIINSGLDYTIFRPSYIIGKKDYLSKFILKQIKKGIVIIPGSGKYHLQPIFVEDVAKIILESIYEKKFSNKILDLVGPEIIKFEDFVKYFIKNKKQRYKKLI</sequence>
<dbReference type="GO" id="GO:0044877">
    <property type="term" value="F:protein-containing complex binding"/>
    <property type="evidence" value="ECO:0007669"/>
    <property type="project" value="TreeGrafter"/>
</dbReference>
<dbReference type="Pfam" id="PF13460">
    <property type="entry name" value="NAD_binding_10"/>
    <property type="match status" value="1"/>
</dbReference>
<dbReference type="InterPro" id="IPR051207">
    <property type="entry name" value="ComplexI_NDUFA9_subunit"/>
</dbReference>
<dbReference type="InterPro" id="IPR016040">
    <property type="entry name" value="NAD(P)-bd_dom"/>
</dbReference>